<keyword evidence="1" id="KW-1133">Transmembrane helix</keyword>
<evidence type="ECO:0008006" key="4">
    <source>
        <dbReference type="Google" id="ProtNLM"/>
    </source>
</evidence>
<dbReference type="Proteomes" id="UP000305067">
    <property type="component" value="Unassembled WGS sequence"/>
</dbReference>
<dbReference type="EMBL" id="ML178851">
    <property type="protein sequence ID" value="TFK97038.1"/>
    <property type="molecule type" value="Genomic_DNA"/>
</dbReference>
<name>A0A5C3QA21_9AGAR</name>
<keyword evidence="1" id="KW-0812">Transmembrane</keyword>
<dbReference type="AlphaFoldDB" id="A0A5C3QA21"/>
<evidence type="ECO:0000313" key="2">
    <source>
        <dbReference type="EMBL" id="TFK97038.1"/>
    </source>
</evidence>
<evidence type="ECO:0000256" key="1">
    <source>
        <dbReference type="SAM" id="Phobius"/>
    </source>
</evidence>
<organism evidence="2 3">
    <name type="scientific">Pterulicium gracile</name>
    <dbReference type="NCBI Taxonomy" id="1884261"/>
    <lineage>
        <taxon>Eukaryota</taxon>
        <taxon>Fungi</taxon>
        <taxon>Dikarya</taxon>
        <taxon>Basidiomycota</taxon>
        <taxon>Agaricomycotina</taxon>
        <taxon>Agaricomycetes</taxon>
        <taxon>Agaricomycetidae</taxon>
        <taxon>Agaricales</taxon>
        <taxon>Pleurotineae</taxon>
        <taxon>Pterulaceae</taxon>
        <taxon>Pterulicium</taxon>
    </lineage>
</organism>
<accession>A0A5C3QA21</accession>
<proteinExistence type="predicted"/>
<keyword evidence="1" id="KW-0472">Membrane</keyword>
<feature type="transmembrane region" description="Helical" evidence="1">
    <location>
        <begin position="87"/>
        <end position="106"/>
    </location>
</feature>
<gene>
    <name evidence="2" type="ORF">BDV98DRAFT_273673</name>
</gene>
<evidence type="ECO:0000313" key="3">
    <source>
        <dbReference type="Proteomes" id="UP000305067"/>
    </source>
</evidence>
<keyword evidence="3" id="KW-1185">Reference proteome</keyword>
<protein>
    <recommendedName>
        <fullName evidence="4">Transmembrane protein</fullName>
    </recommendedName>
</protein>
<reference evidence="2 3" key="1">
    <citation type="journal article" date="2019" name="Nat. Ecol. Evol.">
        <title>Megaphylogeny resolves global patterns of mushroom evolution.</title>
        <authorList>
            <person name="Varga T."/>
            <person name="Krizsan K."/>
            <person name="Foldi C."/>
            <person name="Dima B."/>
            <person name="Sanchez-Garcia M."/>
            <person name="Sanchez-Ramirez S."/>
            <person name="Szollosi G.J."/>
            <person name="Szarkandi J.G."/>
            <person name="Papp V."/>
            <person name="Albert L."/>
            <person name="Andreopoulos W."/>
            <person name="Angelini C."/>
            <person name="Antonin V."/>
            <person name="Barry K.W."/>
            <person name="Bougher N.L."/>
            <person name="Buchanan P."/>
            <person name="Buyck B."/>
            <person name="Bense V."/>
            <person name="Catcheside P."/>
            <person name="Chovatia M."/>
            <person name="Cooper J."/>
            <person name="Damon W."/>
            <person name="Desjardin D."/>
            <person name="Finy P."/>
            <person name="Geml J."/>
            <person name="Haridas S."/>
            <person name="Hughes K."/>
            <person name="Justo A."/>
            <person name="Karasinski D."/>
            <person name="Kautmanova I."/>
            <person name="Kiss B."/>
            <person name="Kocsube S."/>
            <person name="Kotiranta H."/>
            <person name="LaButti K.M."/>
            <person name="Lechner B.E."/>
            <person name="Liimatainen K."/>
            <person name="Lipzen A."/>
            <person name="Lukacs Z."/>
            <person name="Mihaltcheva S."/>
            <person name="Morgado L.N."/>
            <person name="Niskanen T."/>
            <person name="Noordeloos M.E."/>
            <person name="Ohm R.A."/>
            <person name="Ortiz-Santana B."/>
            <person name="Ovrebo C."/>
            <person name="Racz N."/>
            <person name="Riley R."/>
            <person name="Savchenko A."/>
            <person name="Shiryaev A."/>
            <person name="Soop K."/>
            <person name="Spirin V."/>
            <person name="Szebenyi C."/>
            <person name="Tomsovsky M."/>
            <person name="Tulloss R.E."/>
            <person name="Uehling J."/>
            <person name="Grigoriev I.V."/>
            <person name="Vagvolgyi C."/>
            <person name="Papp T."/>
            <person name="Martin F.M."/>
            <person name="Miettinen O."/>
            <person name="Hibbett D.S."/>
            <person name="Nagy L.G."/>
        </authorList>
    </citation>
    <scope>NUCLEOTIDE SEQUENCE [LARGE SCALE GENOMIC DNA]</scope>
    <source>
        <strain evidence="2 3">CBS 309.79</strain>
    </source>
</reference>
<sequence length="161" mass="17838">MCTAFSSMCTAFSLSKCHTLLCSNHISAFFLMTLPIHAVDHHFSRSLIPFFFSFSCRRRRRRRLCVGSSLMSSLCRSFPLRGSRSPLGVLVSLSVLGFFSISLCFPSSRLFLQVSRARGCFLSCKSIGILLYDRSAGGKCMFKVTLGVEGFCGTCTCRVPI</sequence>